<feature type="transmembrane region" description="Helical" evidence="1">
    <location>
        <begin position="36"/>
        <end position="54"/>
    </location>
</feature>
<sequence>MAIDPLLRENARMSKIISCILVFLPLLDIYEIPILPISISEIILIFLVLYSLFLRNIILSNYAYIFFLIYAFTTSLIIANLNNYFYIDEWIFKWGRIILYSYCFLSLAPQYLNLNIFVITIKRLSVFFAIIQILQSFLWYILDIPLYFIVPGIKLHYVISDYNEYIQHLMEWGGATWRPSNFFLEPALFSFYAVVALISFLFLQKIKRT</sequence>
<keyword evidence="1" id="KW-0472">Membrane</keyword>
<dbReference type="OrthoDB" id="2989261at2"/>
<reference evidence="2 3" key="1">
    <citation type="submission" date="2018-06" db="EMBL/GenBank/DDBJ databases">
        <authorList>
            <consortium name="Pathogen Informatics"/>
            <person name="Doyle S."/>
        </authorList>
    </citation>
    <scope>NUCLEOTIDE SEQUENCE [LARGE SCALE GENOMIC DNA]</scope>
    <source>
        <strain evidence="2 3">NCTC12020</strain>
    </source>
</reference>
<feature type="transmembrane region" description="Helical" evidence="1">
    <location>
        <begin position="61"/>
        <end position="79"/>
    </location>
</feature>
<keyword evidence="1" id="KW-1133">Transmembrane helix</keyword>
<evidence type="ECO:0000313" key="2">
    <source>
        <dbReference type="EMBL" id="SUP44758.1"/>
    </source>
</evidence>
<organism evidence="2 3">
    <name type="scientific">Veillonella criceti</name>
    <dbReference type="NCBI Taxonomy" id="103891"/>
    <lineage>
        <taxon>Bacteria</taxon>
        <taxon>Bacillati</taxon>
        <taxon>Bacillota</taxon>
        <taxon>Negativicutes</taxon>
        <taxon>Veillonellales</taxon>
        <taxon>Veillonellaceae</taxon>
        <taxon>Veillonella</taxon>
    </lineage>
</organism>
<gene>
    <name evidence="2" type="ORF">NCTC12020_01817</name>
</gene>
<dbReference type="RefSeq" id="WP_115310900.1">
    <property type="nucleotide sequence ID" value="NZ_UHIO01000001.1"/>
</dbReference>
<keyword evidence="1" id="KW-0812">Transmembrane</keyword>
<feature type="transmembrane region" description="Helical" evidence="1">
    <location>
        <begin position="182"/>
        <end position="203"/>
    </location>
</feature>
<dbReference type="Proteomes" id="UP000255367">
    <property type="component" value="Unassembled WGS sequence"/>
</dbReference>
<feature type="transmembrane region" description="Helical" evidence="1">
    <location>
        <begin position="124"/>
        <end position="142"/>
    </location>
</feature>
<proteinExistence type="predicted"/>
<name>A0A380NMG9_9FIRM</name>
<evidence type="ECO:0000313" key="3">
    <source>
        <dbReference type="Proteomes" id="UP000255367"/>
    </source>
</evidence>
<keyword evidence="3" id="KW-1185">Reference proteome</keyword>
<accession>A0A380NMG9</accession>
<dbReference type="EMBL" id="UHIO01000001">
    <property type="protein sequence ID" value="SUP44758.1"/>
    <property type="molecule type" value="Genomic_DNA"/>
</dbReference>
<evidence type="ECO:0000256" key="1">
    <source>
        <dbReference type="SAM" id="Phobius"/>
    </source>
</evidence>
<protein>
    <submittedName>
        <fullName evidence="2">Uncharacterized protein</fullName>
    </submittedName>
</protein>
<feature type="transmembrane region" description="Helical" evidence="1">
    <location>
        <begin position="91"/>
        <end position="112"/>
    </location>
</feature>
<dbReference type="AlphaFoldDB" id="A0A380NMG9"/>